<dbReference type="EMBL" id="CAMXCT020001846">
    <property type="protein sequence ID" value="CAL1146935.1"/>
    <property type="molecule type" value="Genomic_DNA"/>
</dbReference>
<gene>
    <name evidence="1" type="ORF">C1SCF055_LOCUS20294</name>
</gene>
<dbReference type="Pfam" id="PF05721">
    <property type="entry name" value="PhyH"/>
    <property type="match status" value="1"/>
</dbReference>
<protein>
    <submittedName>
        <fullName evidence="3">Phytanoyl-CoA dioxygenase</fullName>
    </submittedName>
</protein>
<dbReference type="AlphaFoldDB" id="A0A9P1G0L9"/>
<name>A0A9P1G0L9_9DINO</name>
<proteinExistence type="predicted"/>
<dbReference type="InterPro" id="IPR011989">
    <property type="entry name" value="ARM-like"/>
</dbReference>
<reference evidence="2" key="2">
    <citation type="submission" date="2024-04" db="EMBL/GenBank/DDBJ databases">
        <authorList>
            <person name="Chen Y."/>
            <person name="Shah S."/>
            <person name="Dougan E. K."/>
            <person name="Thang M."/>
            <person name="Chan C."/>
        </authorList>
    </citation>
    <scope>NUCLEOTIDE SEQUENCE [LARGE SCALE GENOMIC DNA]</scope>
</reference>
<evidence type="ECO:0000313" key="1">
    <source>
        <dbReference type="EMBL" id="CAI3993560.1"/>
    </source>
</evidence>
<keyword evidence="3" id="KW-0223">Dioxygenase</keyword>
<dbReference type="GO" id="GO:0051213">
    <property type="term" value="F:dioxygenase activity"/>
    <property type="evidence" value="ECO:0007669"/>
    <property type="project" value="UniProtKB-KW"/>
</dbReference>
<dbReference type="EMBL" id="CAMXCT030001846">
    <property type="protein sequence ID" value="CAL4780872.1"/>
    <property type="molecule type" value="Genomic_DNA"/>
</dbReference>
<keyword evidence="3" id="KW-0560">Oxidoreductase</keyword>
<dbReference type="Gene3D" id="2.60.120.620">
    <property type="entry name" value="q2cbj1_9rhob like domain"/>
    <property type="match status" value="1"/>
</dbReference>
<comment type="caution">
    <text evidence="1">The sequence shown here is derived from an EMBL/GenBank/DDBJ whole genome shotgun (WGS) entry which is preliminary data.</text>
</comment>
<evidence type="ECO:0000313" key="4">
    <source>
        <dbReference type="Proteomes" id="UP001152797"/>
    </source>
</evidence>
<dbReference type="InterPro" id="IPR008775">
    <property type="entry name" value="Phytyl_CoA_dOase-like"/>
</dbReference>
<dbReference type="InterPro" id="IPR016024">
    <property type="entry name" value="ARM-type_fold"/>
</dbReference>
<organism evidence="1">
    <name type="scientific">Cladocopium goreaui</name>
    <dbReference type="NCBI Taxonomy" id="2562237"/>
    <lineage>
        <taxon>Eukaryota</taxon>
        <taxon>Sar</taxon>
        <taxon>Alveolata</taxon>
        <taxon>Dinophyceae</taxon>
        <taxon>Suessiales</taxon>
        <taxon>Symbiodiniaceae</taxon>
        <taxon>Cladocopium</taxon>
    </lineage>
</organism>
<accession>A0A9P1G0L9</accession>
<dbReference type="SUPFAM" id="SSF48371">
    <property type="entry name" value="ARM repeat"/>
    <property type="match status" value="1"/>
</dbReference>
<dbReference type="EMBL" id="CAMXCT010001846">
    <property type="protein sequence ID" value="CAI3993560.1"/>
    <property type="molecule type" value="Genomic_DNA"/>
</dbReference>
<dbReference type="OrthoDB" id="10256432at2759"/>
<sequence length="657" mass="72550">MVQYLHFRILEFPLIYRSVSTDVSSLNLSAFRSRRTLKHLDLSLISVRVKLFFLVAQFWGSPWPRVALSPVFTMLSKDPQLEHFLRKGFLLIPPGSSSPELHQAIYAKASAINAKGPEETWRLADGVLAAIPELNHVIEMPQVQQALTAILGEHYMLHGHRHLHVSGAASQMWHKDSYWGLRKIRKHRPRWCMLLYYPQETVLSMGPTCILSGSQYWTKDTEHMECGEDILLPNSQEQSMFLPHGNVQYQTGVLNEAKSNYLAQYAGLVEDLALTVPAGSCVLMHYDLFHRASCRLNGTAPVRFLVKFQFLRTVEPSPSQTCSSRMVVNHPSWKLPPNVQLDPIVKDISAWMAGTGAAKASMSLSERARRLEELQRSSSEVERLAAAYSLGQVGARQALTCALLEGSEATCRAAAYGLVASGPEAAHHVLRLLKSHQSVPVHLADLPQTSRLRRFSAFVLGECARPEPQTIRALGEALREEFCTEALGEMLEALGLIAARARAMDQEELCHLCMQQVLPFLDTPIPKCQVGEGAAYAILLAAGPRGQAPPHVLAHLAQVVDSPDHILGSFALEVLRRAGHVPCRPRPGRPRLALREAPSWGNAAPMEQHPKIRKLCEEDGIFGDTPDTPQTCVSLASLASSPSSPWVGEAVAHSAMI</sequence>
<keyword evidence="4" id="KW-1185">Reference proteome</keyword>
<evidence type="ECO:0000313" key="2">
    <source>
        <dbReference type="EMBL" id="CAL1146935.1"/>
    </source>
</evidence>
<dbReference type="Proteomes" id="UP001152797">
    <property type="component" value="Unassembled WGS sequence"/>
</dbReference>
<evidence type="ECO:0000313" key="3">
    <source>
        <dbReference type="EMBL" id="CAL4780872.1"/>
    </source>
</evidence>
<reference evidence="1" key="1">
    <citation type="submission" date="2022-10" db="EMBL/GenBank/DDBJ databases">
        <authorList>
            <person name="Chen Y."/>
            <person name="Dougan E. K."/>
            <person name="Chan C."/>
            <person name="Rhodes N."/>
            <person name="Thang M."/>
        </authorList>
    </citation>
    <scope>NUCLEOTIDE SEQUENCE</scope>
</reference>
<dbReference type="SUPFAM" id="SSF51197">
    <property type="entry name" value="Clavaminate synthase-like"/>
    <property type="match status" value="1"/>
</dbReference>
<dbReference type="Gene3D" id="1.25.10.10">
    <property type="entry name" value="Leucine-rich Repeat Variant"/>
    <property type="match status" value="1"/>
</dbReference>